<evidence type="ECO:0000256" key="1">
    <source>
        <dbReference type="SAM" id="MobiDB-lite"/>
    </source>
</evidence>
<dbReference type="AlphaFoldDB" id="A0AB39R2C2"/>
<dbReference type="EMBL" id="CP163441">
    <property type="protein sequence ID" value="XDQ49022.1"/>
    <property type="molecule type" value="Genomic_DNA"/>
</dbReference>
<sequence>MSESREGGPRVRLWDTLTDLYQDRRTSVWNHDADTTILRDDRDRYVDSASWGLRHRRAVDDLRAVDDRRAMDDRRAPGHRAADGRHAFGPRR</sequence>
<organism evidence="2">
    <name type="scientific">Streptomyces sp. R39</name>
    <dbReference type="NCBI Taxonomy" id="3238631"/>
    <lineage>
        <taxon>Bacteria</taxon>
        <taxon>Bacillati</taxon>
        <taxon>Actinomycetota</taxon>
        <taxon>Actinomycetes</taxon>
        <taxon>Kitasatosporales</taxon>
        <taxon>Streptomycetaceae</taxon>
        <taxon>Streptomyces</taxon>
    </lineage>
</organism>
<gene>
    <name evidence="2" type="ORF">AB5J52_45905</name>
</gene>
<name>A0AB39R2C2_9ACTN</name>
<feature type="region of interest" description="Disordered" evidence="1">
    <location>
        <begin position="69"/>
        <end position="92"/>
    </location>
</feature>
<reference evidence="2" key="1">
    <citation type="submission" date="2024-07" db="EMBL/GenBank/DDBJ databases">
        <authorList>
            <person name="Yu S.T."/>
        </authorList>
    </citation>
    <scope>NUCLEOTIDE SEQUENCE</scope>
    <source>
        <strain evidence="2">R39</strain>
    </source>
</reference>
<accession>A0AB39R2C2</accession>
<dbReference type="RefSeq" id="WP_369227692.1">
    <property type="nucleotide sequence ID" value="NZ_CP163441.1"/>
</dbReference>
<protein>
    <submittedName>
        <fullName evidence="2">Uncharacterized protein</fullName>
    </submittedName>
</protein>
<evidence type="ECO:0000313" key="2">
    <source>
        <dbReference type="EMBL" id="XDQ49022.1"/>
    </source>
</evidence>
<proteinExistence type="predicted"/>
<feature type="compositionally biased region" description="Basic and acidic residues" evidence="1">
    <location>
        <begin position="69"/>
        <end position="86"/>
    </location>
</feature>